<comment type="caution">
    <text evidence="1">The sequence shown here is derived from an EMBL/GenBank/DDBJ whole genome shotgun (WGS) entry which is preliminary data.</text>
</comment>
<evidence type="ECO:0000313" key="2">
    <source>
        <dbReference type="Proteomes" id="UP000036987"/>
    </source>
</evidence>
<dbReference type="Proteomes" id="UP000036987">
    <property type="component" value="Unassembled WGS sequence"/>
</dbReference>
<sequence length="76" mass="9239">MDIDGMERREEVVSLNPELFQIPEVSMSTLKANPIIIDNLYMFWLSLPQTDRLLQIWRNEWWLEKYTRESLTFCLM</sequence>
<organism evidence="1 2">
    <name type="scientific">Zostera marina</name>
    <name type="common">Eelgrass</name>
    <dbReference type="NCBI Taxonomy" id="29655"/>
    <lineage>
        <taxon>Eukaryota</taxon>
        <taxon>Viridiplantae</taxon>
        <taxon>Streptophyta</taxon>
        <taxon>Embryophyta</taxon>
        <taxon>Tracheophyta</taxon>
        <taxon>Spermatophyta</taxon>
        <taxon>Magnoliopsida</taxon>
        <taxon>Liliopsida</taxon>
        <taxon>Zosteraceae</taxon>
        <taxon>Zostera</taxon>
    </lineage>
</organism>
<dbReference type="EMBL" id="LFYR01000574">
    <property type="protein sequence ID" value="KMZ73510.1"/>
    <property type="molecule type" value="Genomic_DNA"/>
</dbReference>
<gene>
    <name evidence="1" type="ORF">ZOSMA_147G00220</name>
</gene>
<accession>A0A0K9PZ63</accession>
<reference evidence="2" key="1">
    <citation type="journal article" date="2016" name="Nature">
        <title>The genome of the seagrass Zostera marina reveals angiosperm adaptation to the sea.</title>
        <authorList>
            <person name="Olsen J.L."/>
            <person name="Rouze P."/>
            <person name="Verhelst B."/>
            <person name="Lin Y.-C."/>
            <person name="Bayer T."/>
            <person name="Collen J."/>
            <person name="Dattolo E."/>
            <person name="De Paoli E."/>
            <person name="Dittami S."/>
            <person name="Maumus F."/>
            <person name="Michel G."/>
            <person name="Kersting A."/>
            <person name="Lauritano C."/>
            <person name="Lohaus R."/>
            <person name="Toepel M."/>
            <person name="Tonon T."/>
            <person name="Vanneste K."/>
            <person name="Amirebrahimi M."/>
            <person name="Brakel J."/>
            <person name="Bostroem C."/>
            <person name="Chovatia M."/>
            <person name="Grimwood J."/>
            <person name="Jenkins J.W."/>
            <person name="Jueterbock A."/>
            <person name="Mraz A."/>
            <person name="Stam W.T."/>
            <person name="Tice H."/>
            <person name="Bornberg-Bauer E."/>
            <person name="Green P.J."/>
            <person name="Pearson G.A."/>
            <person name="Procaccini G."/>
            <person name="Duarte C.M."/>
            <person name="Schmutz J."/>
            <person name="Reusch T.B.H."/>
            <person name="Van de Peer Y."/>
        </authorList>
    </citation>
    <scope>NUCLEOTIDE SEQUENCE [LARGE SCALE GENOMIC DNA]</scope>
    <source>
        <strain evidence="2">cv. Finnish</strain>
    </source>
</reference>
<evidence type="ECO:0000313" key="1">
    <source>
        <dbReference type="EMBL" id="KMZ73510.1"/>
    </source>
</evidence>
<name>A0A0K9PZ63_ZOSMR</name>
<keyword evidence="2" id="KW-1185">Reference proteome</keyword>
<proteinExistence type="predicted"/>
<dbReference type="AlphaFoldDB" id="A0A0K9PZ63"/>
<protein>
    <submittedName>
        <fullName evidence="1">Uncharacterized protein</fullName>
    </submittedName>
</protein>